<dbReference type="FunFam" id="2.30.30.140:FF:000018">
    <property type="entry name" value="Serine/threonine-protein kinase 31"/>
    <property type="match status" value="1"/>
</dbReference>
<evidence type="ECO:0000256" key="4">
    <source>
        <dbReference type="ARBA" id="ARBA00022884"/>
    </source>
</evidence>
<feature type="domain" description="Tudor" evidence="9">
    <location>
        <begin position="792"/>
        <end position="851"/>
    </location>
</feature>
<dbReference type="InterPro" id="IPR012677">
    <property type="entry name" value="Nucleotide-bd_a/b_plait_sf"/>
</dbReference>
<evidence type="ECO:0000256" key="2">
    <source>
        <dbReference type="ARBA" id="ARBA00022771"/>
    </source>
</evidence>
<accession>A0A0P4W0U0</accession>
<evidence type="ECO:0000256" key="6">
    <source>
        <dbReference type="PROSITE-ProRule" id="PRU00176"/>
    </source>
</evidence>
<organism evidence="11">
    <name type="scientific">Scylla olivacea</name>
    <name type="common">Orange mud crab</name>
    <name type="synonym">Cancer olivacea</name>
    <dbReference type="NCBI Taxonomy" id="85551"/>
    <lineage>
        <taxon>Eukaryota</taxon>
        <taxon>Metazoa</taxon>
        <taxon>Ecdysozoa</taxon>
        <taxon>Arthropoda</taxon>
        <taxon>Crustacea</taxon>
        <taxon>Multicrustacea</taxon>
        <taxon>Malacostraca</taxon>
        <taxon>Eumalacostraca</taxon>
        <taxon>Eucarida</taxon>
        <taxon>Decapoda</taxon>
        <taxon>Pleocyemata</taxon>
        <taxon>Brachyura</taxon>
        <taxon>Eubrachyura</taxon>
        <taxon>Portunoidea</taxon>
        <taxon>Portunidae</taxon>
        <taxon>Portuninae</taxon>
        <taxon>Scylla</taxon>
    </lineage>
</organism>
<protein>
    <recommendedName>
        <fullName evidence="12">Tudor domain-containing protein</fullName>
    </recommendedName>
</protein>
<keyword evidence="4 6" id="KW-0694">RNA-binding</keyword>
<dbReference type="SUPFAM" id="SSF54928">
    <property type="entry name" value="RNA-binding domain, RBD"/>
    <property type="match status" value="1"/>
</dbReference>
<feature type="domain" description="MYND-type" evidence="10">
    <location>
        <begin position="199"/>
        <end position="234"/>
    </location>
</feature>
<dbReference type="Pfam" id="PF01753">
    <property type="entry name" value="zf-MYND"/>
    <property type="match status" value="1"/>
</dbReference>
<dbReference type="SMART" id="SM00333">
    <property type="entry name" value="TUDOR"/>
    <property type="match status" value="2"/>
</dbReference>
<dbReference type="InterPro" id="IPR002999">
    <property type="entry name" value="Tudor"/>
</dbReference>
<dbReference type="GO" id="GO:0008270">
    <property type="term" value="F:zinc ion binding"/>
    <property type="evidence" value="ECO:0007669"/>
    <property type="project" value="UniProtKB-KW"/>
</dbReference>
<feature type="compositionally biased region" description="Low complexity" evidence="7">
    <location>
        <begin position="663"/>
        <end position="679"/>
    </location>
</feature>
<dbReference type="PANTHER" id="PTHR22948">
    <property type="entry name" value="TUDOR DOMAIN CONTAINING PROTEIN"/>
    <property type="match status" value="1"/>
</dbReference>
<name>A0A0P4W0U0_SCYOL</name>
<dbReference type="Pfam" id="PF00076">
    <property type="entry name" value="RRM_1"/>
    <property type="match status" value="1"/>
</dbReference>
<dbReference type="CDD" id="cd00590">
    <property type="entry name" value="RRM_SF"/>
    <property type="match status" value="1"/>
</dbReference>
<dbReference type="Gene3D" id="6.10.140.2220">
    <property type="match status" value="1"/>
</dbReference>
<evidence type="ECO:0000259" key="8">
    <source>
        <dbReference type="PROSITE" id="PS50102"/>
    </source>
</evidence>
<reference evidence="11" key="1">
    <citation type="submission" date="2015-09" db="EMBL/GenBank/DDBJ databases">
        <title>Scylla olivacea transcriptome.</title>
        <authorList>
            <person name="Ikhwanuddin M."/>
        </authorList>
    </citation>
    <scope>NUCLEOTIDE SEQUENCE</scope>
</reference>
<dbReference type="InterPro" id="IPR050621">
    <property type="entry name" value="Tudor_domain_containing"/>
</dbReference>
<dbReference type="PANTHER" id="PTHR22948:SF4">
    <property type="entry name" value="TUDOR DOMAIN-CONTAINING PROTEIN 1"/>
    <property type="match status" value="1"/>
</dbReference>
<dbReference type="SUPFAM" id="SSF144232">
    <property type="entry name" value="HIT/MYND zinc finger-like"/>
    <property type="match status" value="1"/>
</dbReference>
<dbReference type="GO" id="GO:0003723">
    <property type="term" value="F:RNA binding"/>
    <property type="evidence" value="ECO:0007669"/>
    <property type="project" value="UniProtKB-UniRule"/>
</dbReference>
<dbReference type="InterPro" id="IPR002893">
    <property type="entry name" value="Znf_MYND"/>
</dbReference>
<feature type="domain" description="Tudor" evidence="9">
    <location>
        <begin position="532"/>
        <end position="590"/>
    </location>
</feature>
<feature type="region of interest" description="Disordered" evidence="7">
    <location>
        <begin position="663"/>
        <end position="683"/>
    </location>
</feature>
<dbReference type="SUPFAM" id="SSF63748">
    <property type="entry name" value="Tudor/PWWP/MBT"/>
    <property type="match status" value="2"/>
</dbReference>
<dbReference type="GO" id="GO:0007283">
    <property type="term" value="P:spermatogenesis"/>
    <property type="evidence" value="ECO:0007669"/>
    <property type="project" value="TreeGrafter"/>
</dbReference>
<dbReference type="PROSITE" id="PS50102">
    <property type="entry name" value="RRM"/>
    <property type="match status" value="1"/>
</dbReference>
<dbReference type="GO" id="GO:0043186">
    <property type="term" value="C:P granule"/>
    <property type="evidence" value="ECO:0007669"/>
    <property type="project" value="TreeGrafter"/>
</dbReference>
<dbReference type="GO" id="GO:0034587">
    <property type="term" value="P:piRNA processing"/>
    <property type="evidence" value="ECO:0007669"/>
    <property type="project" value="TreeGrafter"/>
</dbReference>
<keyword evidence="3" id="KW-0862">Zinc</keyword>
<dbReference type="EMBL" id="GDRN01081480">
    <property type="protein sequence ID" value="JAI62014.1"/>
    <property type="molecule type" value="Transcribed_RNA"/>
</dbReference>
<dbReference type="SMART" id="SM00360">
    <property type="entry name" value="RRM"/>
    <property type="match status" value="1"/>
</dbReference>
<proteinExistence type="predicted"/>
<dbReference type="InterPro" id="IPR000504">
    <property type="entry name" value="RRM_dom"/>
</dbReference>
<evidence type="ECO:0008006" key="12">
    <source>
        <dbReference type="Google" id="ProtNLM"/>
    </source>
</evidence>
<evidence type="ECO:0000256" key="3">
    <source>
        <dbReference type="ARBA" id="ARBA00022833"/>
    </source>
</evidence>
<feature type="domain" description="RRM" evidence="8">
    <location>
        <begin position="42"/>
        <end position="119"/>
    </location>
</feature>
<keyword evidence="1" id="KW-0479">Metal-binding</keyword>
<evidence type="ECO:0000256" key="5">
    <source>
        <dbReference type="PROSITE-ProRule" id="PRU00134"/>
    </source>
</evidence>
<sequence length="903" mass="99465">MNQSEATEWIPQVEEEPKDLQGIRFSRIPPQSRRSEMTQENRCLFVRNIPRAMTNKDLQQLFSEFGHVVNVFLKPTPLGSKFNWAIINTESVKDMLSMMSAMNRKPPFNFEITVALSEDEKRQRKKGRGDFIAAQNTESVFVIMKDMENLPNLGCSFPVLQASWSRTEGQVKPSWPPGNEAVVIRRGNIMMEGRRPQLCVFCEGQGQLRCSVCKAWYCSMVCQVDDWYLHKNTCCPPPVLDDPQKVKSSLCGTGGDASRDASAVMMSSSPFSSSFANRPEDISGRMAEEIELCSSQKSSMVKEMQPARNIGSMPTELNMMTENGYSCGRGAMLKNFTEEGSYGAGRGAVPKRSNMKESRFVGGCYSSPKRSIAAENVVGQNVSLKKEFDKSPGLKCLIPKKSLAEISDDYNNVERGTSTSDLKCMPKVPLTEKSAVPTGTIVRTAGESAGNGESGSALHDTNSSVVSRSKNASEIWMNFGSLLEIEKIYSGFITLAASYEQFTAVVVVEAVSCIFSEAHEILSTVPAGINFKPEVGSLVAAYSPSEETWYRARVLELEGSTYRVCYIDFGNKEDVEQIKPVPEGPFSELPELAFVAKIHSKINEQVHEKLKKMVQVYNPLKFKVIAKKGLYVKVALCEDEDKNNTAVAEYILEPLLMPAVFHSPPAASSPKPKTAPSSAQRENVVPDCAAPATTILKETSPSQRQTDIKVLAVNDSQKENGVISSDKGPPDQCNGGHSLSRDMSCKVVSSEADESHSCYVIAVNSMELLLKLEEMSVEMNQHCEDSPASMLHPRRGEVCLAKFVKGDGRWYRALCLASDSTCCQVIFVDYGNTEKVCHANIRPIPRQFLELPCLALYLPQQGMGMNLVNGKEEEGAGQTNPPAGFTFLAALNISPDSKIKFLE</sequence>
<dbReference type="CDD" id="cd20379">
    <property type="entry name" value="Tudor_dTUD-like"/>
    <property type="match status" value="1"/>
</dbReference>
<dbReference type="Pfam" id="PF00567">
    <property type="entry name" value="TUDOR"/>
    <property type="match status" value="2"/>
</dbReference>
<keyword evidence="2 5" id="KW-0863">Zinc-finger</keyword>
<dbReference type="PROSITE" id="PS50865">
    <property type="entry name" value="ZF_MYND_2"/>
    <property type="match status" value="1"/>
</dbReference>
<evidence type="ECO:0000256" key="7">
    <source>
        <dbReference type="SAM" id="MobiDB-lite"/>
    </source>
</evidence>
<evidence type="ECO:0000259" key="9">
    <source>
        <dbReference type="PROSITE" id="PS50304"/>
    </source>
</evidence>
<dbReference type="PROSITE" id="PS50304">
    <property type="entry name" value="TUDOR"/>
    <property type="match status" value="2"/>
</dbReference>
<dbReference type="Gene3D" id="2.30.30.140">
    <property type="match status" value="2"/>
</dbReference>
<evidence type="ECO:0000259" key="10">
    <source>
        <dbReference type="PROSITE" id="PS50865"/>
    </source>
</evidence>
<evidence type="ECO:0000256" key="1">
    <source>
        <dbReference type="ARBA" id="ARBA00022723"/>
    </source>
</evidence>
<dbReference type="AlphaFoldDB" id="A0A0P4W0U0"/>
<dbReference type="InterPro" id="IPR035979">
    <property type="entry name" value="RBD_domain_sf"/>
</dbReference>
<evidence type="ECO:0000313" key="11">
    <source>
        <dbReference type="EMBL" id="JAI62014.1"/>
    </source>
</evidence>
<dbReference type="Gene3D" id="3.30.70.330">
    <property type="match status" value="1"/>
</dbReference>
<dbReference type="GO" id="GO:0030719">
    <property type="term" value="P:P granule organization"/>
    <property type="evidence" value="ECO:0007669"/>
    <property type="project" value="TreeGrafter"/>
</dbReference>